<organism evidence="4">
    <name type="scientific">Nippostrongylus brasiliensis</name>
    <name type="common">Rat hookworm</name>
    <dbReference type="NCBI Taxonomy" id="27835"/>
    <lineage>
        <taxon>Eukaryota</taxon>
        <taxon>Metazoa</taxon>
        <taxon>Ecdysozoa</taxon>
        <taxon>Nematoda</taxon>
        <taxon>Chromadorea</taxon>
        <taxon>Rhabditida</taxon>
        <taxon>Rhabditina</taxon>
        <taxon>Rhabditomorpha</taxon>
        <taxon>Strongyloidea</taxon>
        <taxon>Heligmosomidae</taxon>
        <taxon>Nippostrongylus</taxon>
    </lineage>
</organism>
<accession>A0A0N4XNQ1</accession>
<evidence type="ECO:0000256" key="1">
    <source>
        <dbReference type="SAM" id="MobiDB-lite"/>
    </source>
</evidence>
<dbReference type="WBParaSite" id="NBR_0000415301-mRNA-1">
    <property type="protein sequence ID" value="NBR_0000415301-mRNA-1"/>
    <property type="gene ID" value="NBR_0000415301"/>
</dbReference>
<protein>
    <submittedName>
        <fullName evidence="2 4">Uncharacterized protein</fullName>
    </submittedName>
</protein>
<evidence type="ECO:0000313" key="2">
    <source>
        <dbReference type="EMBL" id="VDL67743.1"/>
    </source>
</evidence>
<reference evidence="2 3" key="2">
    <citation type="submission" date="2018-11" db="EMBL/GenBank/DDBJ databases">
        <authorList>
            <consortium name="Pathogen Informatics"/>
        </authorList>
    </citation>
    <scope>NUCLEOTIDE SEQUENCE [LARGE SCALE GENOMIC DNA]</scope>
</reference>
<keyword evidence="3" id="KW-1185">Reference proteome</keyword>
<name>A0A0N4XNQ1_NIPBR</name>
<dbReference type="AlphaFoldDB" id="A0A0N4XNQ1"/>
<feature type="compositionally biased region" description="Low complexity" evidence="1">
    <location>
        <begin position="17"/>
        <end position="28"/>
    </location>
</feature>
<dbReference type="Proteomes" id="UP000271162">
    <property type="component" value="Unassembled WGS sequence"/>
</dbReference>
<reference evidence="4" key="1">
    <citation type="submission" date="2017-02" db="UniProtKB">
        <authorList>
            <consortium name="WormBaseParasite"/>
        </authorList>
    </citation>
    <scope>IDENTIFICATION</scope>
</reference>
<evidence type="ECO:0000313" key="4">
    <source>
        <dbReference type="WBParaSite" id="NBR_0000415301-mRNA-1"/>
    </source>
</evidence>
<dbReference type="EMBL" id="UYSL01007241">
    <property type="protein sequence ID" value="VDL67743.1"/>
    <property type="molecule type" value="Genomic_DNA"/>
</dbReference>
<proteinExistence type="predicted"/>
<feature type="region of interest" description="Disordered" evidence="1">
    <location>
        <begin position="12"/>
        <end position="34"/>
    </location>
</feature>
<evidence type="ECO:0000313" key="3">
    <source>
        <dbReference type="Proteomes" id="UP000271162"/>
    </source>
</evidence>
<gene>
    <name evidence="2" type="ORF">NBR_LOCUS4154</name>
</gene>
<sequence>MYNESRPCCYRLGGRGSSSSGGTPVVSVRKGDDQQRHRVLLQSVPLCALDSTGDELQRRGLIEGQQSA</sequence>